<evidence type="ECO:0000256" key="1">
    <source>
        <dbReference type="SAM" id="MobiDB-lite"/>
    </source>
</evidence>
<gene>
    <name evidence="4" type="ORF">EIP91_004895</name>
</gene>
<keyword evidence="2" id="KW-0732">Signal</keyword>
<organism evidence="4 5">
    <name type="scientific">Steccherinum ochraceum</name>
    <dbReference type="NCBI Taxonomy" id="92696"/>
    <lineage>
        <taxon>Eukaryota</taxon>
        <taxon>Fungi</taxon>
        <taxon>Dikarya</taxon>
        <taxon>Basidiomycota</taxon>
        <taxon>Agaricomycotina</taxon>
        <taxon>Agaricomycetes</taxon>
        <taxon>Polyporales</taxon>
        <taxon>Steccherinaceae</taxon>
        <taxon>Steccherinum</taxon>
    </lineage>
</organism>
<dbReference type="SUPFAM" id="SSF55797">
    <property type="entry name" value="PR-1-like"/>
    <property type="match status" value="1"/>
</dbReference>
<keyword evidence="5" id="KW-1185">Reference proteome</keyword>
<dbReference type="InterPro" id="IPR001283">
    <property type="entry name" value="CRISP-related"/>
</dbReference>
<accession>A0A4R0RJ59</accession>
<dbReference type="InterPro" id="IPR035940">
    <property type="entry name" value="CAP_sf"/>
</dbReference>
<dbReference type="Gene3D" id="3.40.33.10">
    <property type="entry name" value="CAP"/>
    <property type="match status" value="1"/>
</dbReference>
<dbReference type="STRING" id="92696.A0A4R0RJ59"/>
<sequence length="362" mass="36283">MLFGTIFKLLFVGAALAAPILDPESNAPPTGNGSPDAPAQQNPGSSDPAAPSPPPPSPPKDTNPSTPVVPSPPASQPPSKPTFASPPPTKGPGDAPTGGDPHSSASAPATPPPSNTPSASPTPSSKPPSSPPVASSTPDAPAKPPPSAPASSDPASTTSAPSQPTSKPGPSSPASNPSAPDQTSAKPAPRIPPGSSTSAPTSTTSSTSSATHSSTHPPIPSPTTGPAEISQYLIGHNAVRAAHGAAPLTWSDDLAEKAHDWASECQFEHTSGQFGPVGENLVAGTGSFSAQSAVDQFTDEALDPNGFNHLTQVLWKATTQIGCGVAQCSNFFDRKFGPATFHVCFYNPVGNVIGQEQLNVQL</sequence>
<dbReference type="PANTHER" id="PTHR10334">
    <property type="entry name" value="CYSTEINE-RICH SECRETORY PROTEIN-RELATED"/>
    <property type="match status" value="1"/>
</dbReference>
<dbReference type="InterPro" id="IPR014044">
    <property type="entry name" value="CAP_dom"/>
</dbReference>
<evidence type="ECO:0000256" key="2">
    <source>
        <dbReference type="SAM" id="SignalP"/>
    </source>
</evidence>
<dbReference type="EMBL" id="RWJN01000272">
    <property type="protein sequence ID" value="TCD63828.1"/>
    <property type="molecule type" value="Genomic_DNA"/>
</dbReference>
<dbReference type="PRINTS" id="PR01217">
    <property type="entry name" value="PRICHEXTENSN"/>
</dbReference>
<dbReference type="AlphaFoldDB" id="A0A4R0RJ59"/>
<feature type="signal peptide" evidence="2">
    <location>
        <begin position="1"/>
        <end position="17"/>
    </location>
</feature>
<dbReference type="Pfam" id="PF00188">
    <property type="entry name" value="CAP"/>
    <property type="match status" value="1"/>
</dbReference>
<feature type="compositionally biased region" description="Low complexity" evidence="1">
    <location>
        <begin position="149"/>
        <end position="180"/>
    </location>
</feature>
<proteinExistence type="predicted"/>
<feature type="compositionally biased region" description="Pro residues" evidence="1">
    <location>
        <begin position="50"/>
        <end position="90"/>
    </location>
</feature>
<evidence type="ECO:0000313" key="4">
    <source>
        <dbReference type="EMBL" id="TCD63828.1"/>
    </source>
</evidence>
<feature type="domain" description="SCP" evidence="3">
    <location>
        <begin position="227"/>
        <end position="354"/>
    </location>
</feature>
<protein>
    <recommendedName>
        <fullName evidence="3">SCP domain-containing protein</fullName>
    </recommendedName>
</protein>
<dbReference type="SMART" id="SM00198">
    <property type="entry name" value="SCP"/>
    <property type="match status" value="1"/>
</dbReference>
<name>A0A4R0RJ59_9APHY</name>
<feature type="region of interest" description="Disordered" evidence="1">
    <location>
        <begin position="21"/>
        <end position="228"/>
    </location>
</feature>
<dbReference type="Proteomes" id="UP000292702">
    <property type="component" value="Unassembled WGS sequence"/>
</dbReference>
<feature type="chain" id="PRO_5020558607" description="SCP domain-containing protein" evidence="2">
    <location>
        <begin position="18"/>
        <end position="362"/>
    </location>
</feature>
<evidence type="ECO:0000259" key="3">
    <source>
        <dbReference type="SMART" id="SM00198"/>
    </source>
</evidence>
<evidence type="ECO:0000313" key="5">
    <source>
        <dbReference type="Proteomes" id="UP000292702"/>
    </source>
</evidence>
<feature type="compositionally biased region" description="Low complexity" evidence="1">
    <location>
        <begin position="193"/>
        <end position="216"/>
    </location>
</feature>
<dbReference type="OrthoDB" id="337038at2759"/>
<reference evidence="4 5" key="1">
    <citation type="submission" date="2018-11" db="EMBL/GenBank/DDBJ databases">
        <title>Genome assembly of Steccherinum ochraceum LE-BIN_3174, the white-rot fungus of the Steccherinaceae family (The Residual Polyporoid clade, Polyporales, Basidiomycota).</title>
        <authorList>
            <person name="Fedorova T.V."/>
            <person name="Glazunova O.A."/>
            <person name="Landesman E.O."/>
            <person name="Moiseenko K.V."/>
            <person name="Psurtseva N.V."/>
            <person name="Savinova O.S."/>
            <person name="Shakhova N.V."/>
            <person name="Tyazhelova T.V."/>
            <person name="Vasina D.V."/>
        </authorList>
    </citation>
    <scope>NUCLEOTIDE SEQUENCE [LARGE SCALE GENOMIC DNA]</scope>
    <source>
        <strain evidence="4 5">LE-BIN_3174</strain>
    </source>
</reference>
<comment type="caution">
    <text evidence="4">The sequence shown here is derived from an EMBL/GenBank/DDBJ whole genome shotgun (WGS) entry which is preliminary data.</text>
</comment>